<dbReference type="SUPFAM" id="SSF51206">
    <property type="entry name" value="cAMP-binding domain-like"/>
    <property type="match status" value="1"/>
</dbReference>
<keyword evidence="10" id="KW-1185">Reference proteome</keyword>
<feature type="binding site" evidence="6">
    <location>
        <position position="158"/>
    </location>
    <ligand>
        <name>substrate</name>
    </ligand>
</feature>
<dbReference type="CDD" id="cd00038">
    <property type="entry name" value="CAP_ED"/>
    <property type="match status" value="1"/>
</dbReference>
<gene>
    <name evidence="6 9" type="primary">glsA</name>
    <name evidence="9" type="ORF">ACFQDI_12935</name>
</gene>
<dbReference type="InterPro" id="IPR012338">
    <property type="entry name" value="Beta-lactam/transpept-like"/>
</dbReference>
<keyword evidence="4 6" id="KW-0378">Hydrolase</keyword>
<organism evidence="9 10">
    <name type="scientific">Prosthecobacter fluviatilis</name>
    <dbReference type="NCBI Taxonomy" id="445931"/>
    <lineage>
        <taxon>Bacteria</taxon>
        <taxon>Pseudomonadati</taxon>
        <taxon>Verrucomicrobiota</taxon>
        <taxon>Verrucomicrobiia</taxon>
        <taxon>Verrucomicrobiales</taxon>
        <taxon>Verrucomicrobiaceae</taxon>
        <taxon>Prosthecobacter</taxon>
    </lineage>
</organism>
<dbReference type="EC" id="3.5.1.2" evidence="3 6"/>
<dbReference type="InterPro" id="IPR014710">
    <property type="entry name" value="RmlC-like_jellyroll"/>
</dbReference>
<dbReference type="InterPro" id="IPR036513">
    <property type="entry name" value="STAS_dom_sf"/>
</dbReference>
<dbReference type="SMART" id="SM00100">
    <property type="entry name" value="cNMP"/>
    <property type="match status" value="1"/>
</dbReference>
<comment type="subunit">
    <text evidence="2 6">Homotetramer.</text>
</comment>
<reference evidence="10" key="1">
    <citation type="journal article" date="2019" name="Int. J. Syst. Evol. Microbiol.">
        <title>The Global Catalogue of Microorganisms (GCM) 10K type strain sequencing project: providing services to taxonomists for standard genome sequencing and annotation.</title>
        <authorList>
            <consortium name="The Broad Institute Genomics Platform"/>
            <consortium name="The Broad Institute Genome Sequencing Center for Infectious Disease"/>
            <person name="Wu L."/>
            <person name="Ma J."/>
        </authorList>
    </citation>
    <scope>NUCLEOTIDE SEQUENCE [LARGE SCALE GENOMIC DNA]</scope>
    <source>
        <strain evidence="10">CGMCC 4.1469</strain>
    </source>
</reference>
<dbReference type="PROSITE" id="PS50042">
    <property type="entry name" value="CNMP_BINDING_3"/>
    <property type="match status" value="1"/>
</dbReference>
<proteinExistence type="inferred from homology"/>
<feature type="domain" description="STAS" evidence="8">
    <location>
        <begin position="347"/>
        <end position="410"/>
    </location>
</feature>
<evidence type="ECO:0000256" key="4">
    <source>
        <dbReference type="ARBA" id="ARBA00022801"/>
    </source>
</evidence>
<comment type="similarity">
    <text evidence="1 6">Belongs to the glutaminase family.</text>
</comment>
<dbReference type="HAMAP" id="MF_00313">
    <property type="entry name" value="Glutaminase"/>
    <property type="match status" value="1"/>
</dbReference>
<dbReference type="Gene3D" id="3.40.710.10">
    <property type="entry name" value="DD-peptidase/beta-lactamase superfamily"/>
    <property type="match status" value="1"/>
</dbReference>
<feature type="binding site" evidence="6">
    <location>
        <position position="64"/>
    </location>
    <ligand>
        <name>substrate</name>
    </ligand>
</feature>
<dbReference type="SUPFAM" id="SSF52091">
    <property type="entry name" value="SpoIIaa-like"/>
    <property type="match status" value="1"/>
</dbReference>
<dbReference type="InterPro" id="IPR018490">
    <property type="entry name" value="cNMP-bd_dom_sf"/>
</dbReference>
<dbReference type="Gene3D" id="3.30.750.24">
    <property type="entry name" value="STAS domain"/>
    <property type="match status" value="1"/>
</dbReference>
<comment type="caution">
    <text evidence="9">The sequence shown here is derived from an EMBL/GenBank/DDBJ whole genome shotgun (WGS) entry which is preliminary data.</text>
</comment>
<feature type="binding site" evidence="6">
    <location>
        <position position="189"/>
    </location>
    <ligand>
        <name>substrate</name>
    </ligand>
</feature>
<dbReference type="PROSITE" id="PS50801">
    <property type="entry name" value="STAS"/>
    <property type="match status" value="1"/>
</dbReference>
<dbReference type="PROSITE" id="PS00888">
    <property type="entry name" value="CNMP_BINDING_1"/>
    <property type="match status" value="1"/>
</dbReference>
<dbReference type="InterPro" id="IPR002645">
    <property type="entry name" value="STAS_dom"/>
</dbReference>
<feature type="binding site" evidence="6">
    <location>
        <position position="165"/>
    </location>
    <ligand>
        <name>substrate</name>
    </ligand>
</feature>
<feature type="domain" description="Cyclic nucleotide-binding" evidence="7">
    <location>
        <begin position="467"/>
        <end position="587"/>
    </location>
</feature>
<dbReference type="InterPro" id="IPR015868">
    <property type="entry name" value="Glutaminase"/>
</dbReference>
<dbReference type="Pfam" id="PF04960">
    <property type="entry name" value="Glutaminase"/>
    <property type="match status" value="1"/>
</dbReference>
<feature type="binding site" evidence="6">
    <location>
        <position position="259"/>
    </location>
    <ligand>
        <name>substrate</name>
    </ligand>
</feature>
<dbReference type="Gene3D" id="2.60.120.10">
    <property type="entry name" value="Jelly Rolls"/>
    <property type="match status" value="1"/>
</dbReference>
<dbReference type="EMBL" id="JBHSMQ010000004">
    <property type="protein sequence ID" value="MFC5455765.1"/>
    <property type="molecule type" value="Genomic_DNA"/>
</dbReference>
<evidence type="ECO:0000256" key="1">
    <source>
        <dbReference type="ARBA" id="ARBA00011076"/>
    </source>
</evidence>
<sequence length="605" mass="66283">MLSPIQEYVEQLHSRYASSMEGHVADYIPELSKADPRLFGICIATRDGHVYEVGDTRHPFTIQSISKALVYGLALEDRGEEHVLSRIGVEPSGEAFNAISLREGSGAPFNPMINAGAIATAGQILKKDGKSRIERVVEYLSGFAGRDLTINQSVYRSESETGHRNRAIGWLLRNFGILDEDPDETLETYFQQCSVEVTCRDLALMGATIANQGIQPLTRKRAIAAEYVDNVLGVMATCGMYDWSGEWIYRVGLPAKSGVGGGILAVLPGQLGIGIFSPPLDKQGNSDRGIKVCMDLSRELALHMMNPTATPRSAIRLKYHGGEVVSRRRLPPQTRDLLRANGTMIQVMELQGGLTFTTIEPVIRLATSLSAECRHIIFDLRAVVNANSVSLILLANLGTRLAPQGVRVIFCQPARLMTALRTVGIPEADIFTTMDAALEHCEDSLLLEVTGASWRPHVPLHLKSCTLFRNCSDAEIAFLESELPRRHYEGGQTIISTGDLATEMLVMVSGNVEVQIPTENLTRKRIDVLTAGMTVGEMAFLDGSARSADVVALESVECVVISKAWFDSLNERNPALKITLLQEMTHEIASRLRQANLSISAFHRS</sequence>
<dbReference type="Proteomes" id="UP001596052">
    <property type="component" value="Unassembled WGS sequence"/>
</dbReference>
<dbReference type="PANTHER" id="PTHR12544:SF29">
    <property type="entry name" value="GLUTAMINASE"/>
    <property type="match status" value="1"/>
</dbReference>
<evidence type="ECO:0000313" key="9">
    <source>
        <dbReference type="EMBL" id="MFC5455765.1"/>
    </source>
</evidence>
<evidence type="ECO:0000256" key="3">
    <source>
        <dbReference type="ARBA" id="ARBA00012918"/>
    </source>
</evidence>
<comment type="catalytic activity">
    <reaction evidence="5 6">
        <text>L-glutamine + H2O = L-glutamate + NH4(+)</text>
        <dbReference type="Rhea" id="RHEA:15889"/>
        <dbReference type="ChEBI" id="CHEBI:15377"/>
        <dbReference type="ChEBI" id="CHEBI:28938"/>
        <dbReference type="ChEBI" id="CHEBI:29985"/>
        <dbReference type="ChEBI" id="CHEBI:58359"/>
        <dbReference type="EC" id="3.5.1.2"/>
    </reaction>
</comment>
<dbReference type="InterPro" id="IPR000595">
    <property type="entry name" value="cNMP-bd_dom"/>
</dbReference>
<dbReference type="SUPFAM" id="SSF56601">
    <property type="entry name" value="beta-lactamase/transpeptidase-like"/>
    <property type="match status" value="1"/>
</dbReference>
<feature type="binding site" evidence="6">
    <location>
        <position position="241"/>
    </location>
    <ligand>
        <name>substrate</name>
    </ligand>
</feature>
<feature type="binding site" evidence="6">
    <location>
        <position position="114"/>
    </location>
    <ligand>
        <name>substrate</name>
    </ligand>
</feature>
<evidence type="ECO:0000256" key="6">
    <source>
        <dbReference type="HAMAP-Rule" id="MF_00313"/>
    </source>
</evidence>
<dbReference type="PANTHER" id="PTHR12544">
    <property type="entry name" value="GLUTAMINASE"/>
    <property type="match status" value="1"/>
</dbReference>
<dbReference type="Pfam" id="PF00027">
    <property type="entry name" value="cNMP_binding"/>
    <property type="match status" value="1"/>
</dbReference>
<keyword evidence="6" id="KW-0007">Acetylation</keyword>
<evidence type="ECO:0000259" key="7">
    <source>
        <dbReference type="PROSITE" id="PS50042"/>
    </source>
</evidence>
<evidence type="ECO:0000256" key="5">
    <source>
        <dbReference type="ARBA" id="ARBA00049534"/>
    </source>
</evidence>
<dbReference type="RefSeq" id="WP_377167164.1">
    <property type="nucleotide sequence ID" value="NZ_JBHSMQ010000004.1"/>
</dbReference>
<protein>
    <recommendedName>
        <fullName evidence="3 6">Glutaminase</fullName>
        <ecNumber evidence="3 6">3.5.1.2</ecNumber>
    </recommendedName>
</protein>
<name>A0ABW0KQL6_9BACT</name>
<evidence type="ECO:0000259" key="8">
    <source>
        <dbReference type="PROSITE" id="PS50801"/>
    </source>
</evidence>
<dbReference type="NCBIfam" id="TIGR03814">
    <property type="entry name" value="Gln_ase"/>
    <property type="match status" value="1"/>
</dbReference>
<evidence type="ECO:0000256" key="2">
    <source>
        <dbReference type="ARBA" id="ARBA00011881"/>
    </source>
</evidence>
<accession>A0ABW0KQL6</accession>
<evidence type="ECO:0000313" key="10">
    <source>
        <dbReference type="Proteomes" id="UP001596052"/>
    </source>
</evidence>
<dbReference type="GO" id="GO:0004359">
    <property type="term" value="F:glutaminase activity"/>
    <property type="evidence" value="ECO:0007669"/>
    <property type="project" value="UniProtKB-EC"/>
</dbReference>
<dbReference type="InterPro" id="IPR018488">
    <property type="entry name" value="cNMP-bd_CS"/>
</dbReference>